<gene>
    <name evidence="2" type="ORF">VN21_14890</name>
</gene>
<proteinExistence type="predicted"/>
<evidence type="ECO:0000313" key="3">
    <source>
        <dbReference type="Proteomes" id="UP000034407"/>
    </source>
</evidence>
<dbReference type="InterPro" id="IPR050508">
    <property type="entry name" value="Methyltransf_Superfamily"/>
</dbReference>
<dbReference type="OrthoDB" id="9784101at2"/>
<organism evidence="2 3">
    <name type="scientific">Paraclostridium benzoelyticum</name>
    <dbReference type="NCBI Taxonomy" id="1629550"/>
    <lineage>
        <taxon>Bacteria</taxon>
        <taxon>Bacillati</taxon>
        <taxon>Bacillota</taxon>
        <taxon>Clostridia</taxon>
        <taxon>Peptostreptococcales</taxon>
        <taxon>Peptostreptococcaceae</taxon>
        <taxon>Paraclostridium</taxon>
    </lineage>
</organism>
<dbReference type="PANTHER" id="PTHR42912:SF93">
    <property type="entry name" value="N6-ADENOSINE-METHYLTRANSFERASE TMT1A"/>
    <property type="match status" value="1"/>
</dbReference>
<dbReference type="InterPro" id="IPR029063">
    <property type="entry name" value="SAM-dependent_MTases_sf"/>
</dbReference>
<dbReference type="InterPro" id="IPR013216">
    <property type="entry name" value="Methyltransf_11"/>
</dbReference>
<dbReference type="SUPFAM" id="SSF53335">
    <property type="entry name" value="S-adenosyl-L-methionine-dependent methyltransferases"/>
    <property type="match status" value="1"/>
</dbReference>
<dbReference type="GO" id="GO:0032259">
    <property type="term" value="P:methylation"/>
    <property type="evidence" value="ECO:0007669"/>
    <property type="project" value="UniProtKB-KW"/>
</dbReference>
<keyword evidence="3" id="KW-1185">Reference proteome</keyword>
<name>A0A0M3DFP4_9FIRM</name>
<dbReference type="Proteomes" id="UP000034407">
    <property type="component" value="Unassembled WGS sequence"/>
</dbReference>
<keyword evidence="2" id="KW-0489">Methyltransferase</keyword>
<dbReference type="GO" id="GO:0008757">
    <property type="term" value="F:S-adenosylmethionine-dependent methyltransferase activity"/>
    <property type="evidence" value="ECO:0007669"/>
    <property type="project" value="InterPro"/>
</dbReference>
<dbReference type="AlphaFoldDB" id="A0A0M3DFP4"/>
<feature type="domain" description="Methyltransferase type 11" evidence="1">
    <location>
        <begin position="41"/>
        <end position="139"/>
    </location>
</feature>
<dbReference type="Gene3D" id="3.40.50.150">
    <property type="entry name" value="Vaccinia Virus protein VP39"/>
    <property type="match status" value="1"/>
</dbReference>
<dbReference type="CDD" id="cd02440">
    <property type="entry name" value="AdoMet_MTases"/>
    <property type="match status" value="1"/>
</dbReference>
<evidence type="ECO:0000313" key="2">
    <source>
        <dbReference type="EMBL" id="KKY00299.1"/>
    </source>
</evidence>
<dbReference type="EMBL" id="LBBT01000296">
    <property type="protein sequence ID" value="KKY00299.1"/>
    <property type="molecule type" value="Genomic_DNA"/>
</dbReference>
<dbReference type="PATRIC" id="fig|1629550.3.peg.2454"/>
<sequence length="183" mass="20942">MSGHKFNIKKLEKLNNPHRIEMIDLEKIVENLKLRDNSLLVDIGAGTGIFSEKLLELIPKSNCYALDISREMIDWINLNRIPRLHGRLKASVMEESSISLKENLADLVFMITVHHELDDAIVLLKDAKRVLNEDGKILICDWKEGSHKHFVKKDKIVNDLKEAGFENIQEIDASEDLVCLIGY</sequence>
<protein>
    <submittedName>
        <fullName evidence="2">Methyltransferase</fullName>
    </submittedName>
</protein>
<keyword evidence="2" id="KW-0808">Transferase</keyword>
<comment type="caution">
    <text evidence="2">The sequence shown here is derived from an EMBL/GenBank/DDBJ whole genome shotgun (WGS) entry which is preliminary data.</text>
</comment>
<dbReference type="PANTHER" id="PTHR42912">
    <property type="entry name" value="METHYLTRANSFERASE"/>
    <property type="match status" value="1"/>
</dbReference>
<dbReference type="RefSeq" id="WP_046823958.1">
    <property type="nucleotide sequence ID" value="NZ_LBBT01000296.1"/>
</dbReference>
<dbReference type="Pfam" id="PF08241">
    <property type="entry name" value="Methyltransf_11"/>
    <property type="match status" value="1"/>
</dbReference>
<evidence type="ECO:0000259" key="1">
    <source>
        <dbReference type="Pfam" id="PF08241"/>
    </source>
</evidence>
<accession>A0A0M3DFP4</accession>
<reference evidence="2 3" key="1">
    <citation type="submission" date="2015-04" db="EMBL/GenBank/DDBJ databases">
        <title>Microcin producing Clostridium sp. JC272T.</title>
        <authorList>
            <person name="Jyothsna T."/>
            <person name="Sasikala C."/>
            <person name="Ramana C."/>
        </authorList>
    </citation>
    <scope>NUCLEOTIDE SEQUENCE [LARGE SCALE GENOMIC DNA]</scope>
    <source>
        <strain evidence="2 3">JC272</strain>
    </source>
</reference>